<name>A0A317DWS4_9PROT</name>
<dbReference type="SUPFAM" id="SSF53474">
    <property type="entry name" value="alpha/beta-Hydrolases"/>
    <property type="match status" value="1"/>
</dbReference>
<dbReference type="Gene3D" id="3.40.50.1820">
    <property type="entry name" value="alpha/beta hydrolase"/>
    <property type="match status" value="1"/>
</dbReference>
<evidence type="ECO:0000313" key="4">
    <source>
        <dbReference type="Proteomes" id="UP000246077"/>
    </source>
</evidence>
<comment type="caution">
    <text evidence="3">The sequence shown here is derived from an EMBL/GenBank/DDBJ whole genome shotgun (WGS) entry which is preliminary data.</text>
</comment>
<dbReference type="Pfam" id="PF00561">
    <property type="entry name" value="Abhydrolase_1"/>
    <property type="match status" value="1"/>
</dbReference>
<dbReference type="GO" id="GO:0016787">
    <property type="term" value="F:hydrolase activity"/>
    <property type="evidence" value="ECO:0007669"/>
    <property type="project" value="UniProtKB-KW"/>
</dbReference>
<protein>
    <submittedName>
        <fullName evidence="3">Alpha/beta hydrolase</fullName>
    </submittedName>
</protein>
<dbReference type="Proteomes" id="UP000246077">
    <property type="component" value="Unassembled WGS sequence"/>
</dbReference>
<sequence>MHRSTCCRWTALHGLAQDGAITIRKCRVSLLARIEIPAEGGFFSGLAGGPPLGSAPLVHLAHATGMNAETYRPILEALARRYTVRALDLRGHGFSTVPADPRRLRSWSRYARDLAGILEGWGQPAFLVGHSMGGAISTEVAALHPGLAAGLLLIDPAVVPKRAVPALAFGRVTGLMRRFPLAEQAAKRRADWPGREVMLKAYTGRGAFKTWRPEFLDAYVQGGTTDKPDGTIALACAPAWEAQTFATIGLSFWRRVPKLVCPVGVLYADKGSTLGRRGAASLSKVLPAAAVTRVPESTHFIPMEFPAVVEQAIDALVENKLRTIS</sequence>
<dbReference type="GO" id="GO:0016020">
    <property type="term" value="C:membrane"/>
    <property type="evidence" value="ECO:0007669"/>
    <property type="project" value="TreeGrafter"/>
</dbReference>
<evidence type="ECO:0000259" key="2">
    <source>
        <dbReference type="Pfam" id="PF00561"/>
    </source>
</evidence>
<proteinExistence type="predicted"/>
<dbReference type="InterPro" id="IPR000073">
    <property type="entry name" value="AB_hydrolase_1"/>
</dbReference>
<dbReference type="AlphaFoldDB" id="A0A317DWS4"/>
<dbReference type="PRINTS" id="PR00111">
    <property type="entry name" value="ABHYDROLASE"/>
</dbReference>
<dbReference type="EMBL" id="QGLF01000005">
    <property type="protein sequence ID" value="PWR19139.1"/>
    <property type="molecule type" value="Genomic_DNA"/>
</dbReference>
<dbReference type="PANTHER" id="PTHR43798:SF31">
    <property type="entry name" value="AB HYDROLASE SUPERFAMILY PROTEIN YCLE"/>
    <property type="match status" value="1"/>
</dbReference>
<gene>
    <name evidence="3" type="ORF">DKG75_19490</name>
</gene>
<dbReference type="PANTHER" id="PTHR43798">
    <property type="entry name" value="MONOACYLGLYCEROL LIPASE"/>
    <property type="match status" value="1"/>
</dbReference>
<evidence type="ECO:0000256" key="1">
    <source>
        <dbReference type="ARBA" id="ARBA00022801"/>
    </source>
</evidence>
<dbReference type="InterPro" id="IPR029058">
    <property type="entry name" value="AB_hydrolase_fold"/>
</dbReference>
<organism evidence="3 4">
    <name type="scientific">Zavarzinia compransoris</name>
    <dbReference type="NCBI Taxonomy" id="1264899"/>
    <lineage>
        <taxon>Bacteria</taxon>
        <taxon>Pseudomonadati</taxon>
        <taxon>Pseudomonadota</taxon>
        <taxon>Alphaproteobacteria</taxon>
        <taxon>Rhodospirillales</taxon>
        <taxon>Zavarziniaceae</taxon>
        <taxon>Zavarzinia</taxon>
    </lineage>
</organism>
<feature type="domain" description="AB hydrolase-1" evidence="2">
    <location>
        <begin position="57"/>
        <end position="305"/>
    </location>
</feature>
<keyword evidence="4" id="KW-1185">Reference proteome</keyword>
<dbReference type="OrthoDB" id="9801400at2"/>
<keyword evidence="1 3" id="KW-0378">Hydrolase</keyword>
<reference evidence="4" key="1">
    <citation type="submission" date="2018-05" db="EMBL/GenBank/DDBJ databases">
        <title>Zavarzinia sp. HR-AS.</title>
        <authorList>
            <person name="Lee Y."/>
            <person name="Jeon C.O."/>
        </authorList>
    </citation>
    <scope>NUCLEOTIDE SEQUENCE [LARGE SCALE GENOMIC DNA]</scope>
    <source>
        <strain evidence="4">DSM 1231</strain>
    </source>
</reference>
<evidence type="ECO:0000313" key="3">
    <source>
        <dbReference type="EMBL" id="PWR19139.1"/>
    </source>
</evidence>
<accession>A0A317DWS4</accession>
<dbReference type="InterPro" id="IPR050266">
    <property type="entry name" value="AB_hydrolase_sf"/>
</dbReference>